<dbReference type="EMBL" id="JACVVK020000563">
    <property type="protein sequence ID" value="KAK7465942.1"/>
    <property type="molecule type" value="Genomic_DNA"/>
</dbReference>
<name>A0ABD0J8V3_9CAEN</name>
<evidence type="ECO:0000313" key="1">
    <source>
        <dbReference type="EMBL" id="KAK7465942.1"/>
    </source>
</evidence>
<organism evidence="1 2">
    <name type="scientific">Batillaria attramentaria</name>
    <dbReference type="NCBI Taxonomy" id="370345"/>
    <lineage>
        <taxon>Eukaryota</taxon>
        <taxon>Metazoa</taxon>
        <taxon>Spiralia</taxon>
        <taxon>Lophotrochozoa</taxon>
        <taxon>Mollusca</taxon>
        <taxon>Gastropoda</taxon>
        <taxon>Caenogastropoda</taxon>
        <taxon>Sorbeoconcha</taxon>
        <taxon>Cerithioidea</taxon>
        <taxon>Batillariidae</taxon>
        <taxon>Batillaria</taxon>
    </lineage>
</organism>
<dbReference type="AlphaFoldDB" id="A0ABD0J8V3"/>
<comment type="caution">
    <text evidence="1">The sequence shown here is derived from an EMBL/GenBank/DDBJ whole genome shotgun (WGS) entry which is preliminary data.</text>
</comment>
<proteinExistence type="predicted"/>
<gene>
    <name evidence="1" type="ORF">BaRGS_00037480</name>
</gene>
<keyword evidence="2" id="KW-1185">Reference proteome</keyword>
<sequence>MYHSLCFAGQLTTTTESPVPFRGPCLVARQTTQLSGRITNAAGVAERDHAKPIIMVPIYTDGQFDHVPVHAGLDIITDRSNRTRPILSPAAV</sequence>
<accession>A0ABD0J8V3</accession>
<reference evidence="1 2" key="1">
    <citation type="journal article" date="2023" name="Sci. Data">
        <title>Genome assembly of the Korean intertidal mud-creeper Batillaria attramentaria.</title>
        <authorList>
            <person name="Patra A.K."/>
            <person name="Ho P.T."/>
            <person name="Jun S."/>
            <person name="Lee S.J."/>
            <person name="Kim Y."/>
            <person name="Won Y.J."/>
        </authorList>
    </citation>
    <scope>NUCLEOTIDE SEQUENCE [LARGE SCALE GENOMIC DNA]</scope>
    <source>
        <strain evidence="1">Wonlab-2016</strain>
    </source>
</reference>
<protein>
    <submittedName>
        <fullName evidence="1">Uncharacterized protein</fullName>
    </submittedName>
</protein>
<dbReference type="Proteomes" id="UP001519460">
    <property type="component" value="Unassembled WGS sequence"/>
</dbReference>
<evidence type="ECO:0000313" key="2">
    <source>
        <dbReference type="Proteomes" id="UP001519460"/>
    </source>
</evidence>